<dbReference type="GO" id="GO:0005737">
    <property type="term" value="C:cytoplasm"/>
    <property type="evidence" value="ECO:0007669"/>
    <property type="project" value="TreeGrafter"/>
</dbReference>
<dbReference type="GO" id="GO:0031405">
    <property type="term" value="F:lipoic acid binding"/>
    <property type="evidence" value="ECO:0007669"/>
    <property type="project" value="TreeGrafter"/>
</dbReference>
<comment type="cofactor">
    <cofactor evidence="1 7">
        <name>(R)-lipoate</name>
        <dbReference type="ChEBI" id="CHEBI:83088"/>
    </cofactor>
</comment>
<evidence type="ECO:0000256" key="7">
    <source>
        <dbReference type="RuleBase" id="RU003423"/>
    </source>
</evidence>
<dbReference type="Gene3D" id="4.10.320.10">
    <property type="entry name" value="E3-binding domain"/>
    <property type="match status" value="1"/>
</dbReference>
<dbReference type="Pfam" id="PF02817">
    <property type="entry name" value="E3_binding"/>
    <property type="match status" value="1"/>
</dbReference>
<evidence type="ECO:0000256" key="1">
    <source>
        <dbReference type="ARBA" id="ARBA00001938"/>
    </source>
</evidence>
<evidence type="ECO:0000256" key="2">
    <source>
        <dbReference type="ARBA" id="ARBA00007317"/>
    </source>
</evidence>
<feature type="domain" description="Peripheral subunit-binding (PSBD)" evidence="10">
    <location>
        <begin position="152"/>
        <end position="192"/>
    </location>
</feature>
<feature type="compositionally biased region" description="Polar residues" evidence="8">
    <location>
        <begin position="114"/>
        <end position="124"/>
    </location>
</feature>
<dbReference type="OrthoDB" id="9805770at2"/>
<dbReference type="InterPro" id="IPR000089">
    <property type="entry name" value="Biotin_lipoyl"/>
</dbReference>
<evidence type="ECO:0000256" key="8">
    <source>
        <dbReference type="SAM" id="MobiDB-lite"/>
    </source>
</evidence>
<dbReference type="SUPFAM" id="SSF52777">
    <property type="entry name" value="CoA-dependent acyltransferases"/>
    <property type="match status" value="1"/>
</dbReference>
<dbReference type="PROSITE" id="PS51826">
    <property type="entry name" value="PSBD"/>
    <property type="match status" value="1"/>
</dbReference>
<evidence type="ECO:0000256" key="4">
    <source>
        <dbReference type="ARBA" id="ARBA00022679"/>
    </source>
</evidence>
<comment type="subunit">
    <text evidence="3">Forms a 24-polypeptide structural core with octahedral symmetry.</text>
</comment>
<gene>
    <name evidence="11" type="ORF">BST86_08085</name>
</gene>
<dbReference type="RefSeq" id="WP_105982838.1">
    <property type="nucleotide sequence ID" value="NZ_MQUC01000003.1"/>
</dbReference>
<feature type="domain" description="Lipoyl-binding" evidence="9">
    <location>
        <begin position="4"/>
        <end position="79"/>
    </location>
</feature>
<dbReference type="InterPro" id="IPR001078">
    <property type="entry name" value="2-oxoacid_DH_actylTfrase"/>
</dbReference>
<evidence type="ECO:0000259" key="9">
    <source>
        <dbReference type="PROSITE" id="PS50968"/>
    </source>
</evidence>
<dbReference type="InterPro" id="IPR050743">
    <property type="entry name" value="2-oxoacid_DH_E2_comp"/>
</dbReference>
<dbReference type="Pfam" id="PF00198">
    <property type="entry name" value="2-oxoacid_dh"/>
    <property type="match status" value="1"/>
</dbReference>
<dbReference type="Gene3D" id="3.30.559.10">
    <property type="entry name" value="Chloramphenicol acetyltransferase-like domain"/>
    <property type="match status" value="1"/>
</dbReference>
<keyword evidence="4 7" id="KW-0808">Transferase</keyword>
<protein>
    <recommendedName>
        <fullName evidence="7">Dihydrolipoamide acetyltransferase component of pyruvate dehydrogenase complex</fullName>
        <ecNumber evidence="7">2.3.1.-</ecNumber>
    </recommendedName>
</protein>
<dbReference type="FunFam" id="3.30.559.10:FF:000007">
    <property type="entry name" value="Dihydrolipoamide acetyltransferase component of pyruvate dehydrogenase complex"/>
    <property type="match status" value="1"/>
</dbReference>
<evidence type="ECO:0000313" key="12">
    <source>
        <dbReference type="Proteomes" id="UP000239532"/>
    </source>
</evidence>
<reference evidence="11 12" key="1">
    <citation type="submission" date="2016-11" db="EMBL/GenBank/DDBJ databases">
        <title>Trade-off between light-utilization and light-protection in marine flavobacteria.</title>
        <authorList>
            <person name="Kumagai Y."/>
        </authorList>
    </citation>
    <scope>NUCLEOTIDE SEQUENCE [LARGE SCALE GENOMIC DNA]</scope>
    <source>
        <strain evidence="11 12">JCM 17109</strain>
    </source>
</reference>
<evidence type="ECO:0000256" key="3">
    <source>
        <dbReference type="ARBA" id="ARBA00011484"/>
    </source>
</evidence>
<evidence type="ECO:0000256" key="6">
    <source>
        <dbReference type="ARBA" id="ARBA00023315"/>
    </source>
</evidence>
<dbReference type="InterPro" id="IPR011053">
    <property type="entry name" value="Single_hybrid_motif"/>
</dbReference>
<comment type="caution">
    <text evidence="11">The sequence shown here is derived from an EMBL/GenBank/DDBJ whole genome shotgun (WGS) entry which is preliminary data.</text>
</comment>
<name>A0A2S9WUA8_9FLAO</name>
<proteinExistence type="inferred from homology"/>
<dbReference type="EC" id="2.3.1.-" evidence="7"/>
<dbReference type="PROSITE" id="PS00189">
    <property type="entry name" value="LIPOYL"/>
    <property type="match status" value="1"/>
</dbReference>
<dbReference type="InterPro" id="IPR003016">
    <property type="entry name" value="2-oxoA_DH_lipoyl-BS"/>
</dbReference>
<dbReference type="SUPFAM" id="SSF47005">
    <property type="entry name" value="Peripheral subunit-binding domain of 2-oxo acid dehydrogenase complex"/>
    <property type="match status" value="1"/>
</dbReference>
<evidence type="ECO:0000256" key="5">
    <source>
        <dbReference type="ARBA" id="ARBA00022823"/>
    </source>
</evidence>
<dbReference type="PROSITE" id="PS50968">
    <property type="entry name" value="BIOTINYL_LIPOYL"/>
    <property type="match status" value="1"/>
</dbReference>
<feature type="region of interest" description="Disordered" evidence="8">
    <location>
        <begin position="104"/>
        <end position="140"/>
    </location>
</feature>
<comment type="similarity">
    <text evidence="2 7">Belongs to the 2-oxoacid dehydrogenase family.</text>
</comment>
<organism evidence="11 12">
    <name type="scientific">Nonlabens agnitus</name>
    <dbReference type="NCBI Taxonomy" id="870484"/>
    <lineage>
        <taxon>Bacteria</taxon>
        <taxon>Pseudomonadati</taxon>
        <taxon>Bacteroidota</taxon>
        <taxon>Flavobacteriia</taxon>
        <taxon>Flavobacteriales</taxon>
        <taxon>Flavobacteriaceae</taxon>
        <taxon>Nonlabens</taxon>
    </lineage>
</organism>
<dbReference type="Pfam" id="PF00364">
    <property type="entry name" value="Biotin_lipoyl"/>
    <property type="match status" value="1"/>
</dbReference>
<dbReference type="CDD" id="cd06849">
    <property type="entry name" value="lipoyl_domain"/>
    <property type="match status" value="1"/>
</dbReference>
<keyword evidence="6 7" id="KW-0012">Acyltransferase</keyword>
<dbReference type="InterPro" id="IPR036625">
    <property type="entry name" value="E3-bd_dom_sf"/>
</dbReference>
<dbReference type="InterPro" id="IPR023213">
    <property type="entry name" value="CAT-like_dom_sf"/>
</dbReference>
<accession>A0A2S9WUA8</accession>
<sequence length="457" mass="49903">MATTTDFILPKMGESITEGTILNWLVQEGESFAEGDILVEVGTDKVDNEVPAPCDGTMVKHLFGNGDVVEIGEPIAQIEPSDGSTKENTSSKLEAKILKKPSGLEDIQKGSKASAASQNKTGLSPDSYRDRERVASRTQKPISSSYINKDLFVSPLVDKIARENHMSYEELARIPATGTEGRLRKSDVIQYLNDGRPHQFAQAVSNEPDPTAYRIPQLKFDKGTGKIIEMDRMRSMIADHMVYSKHTSPHVTAYVEADLTDLVNWRNANKVAFQEKHGEKLTFTPLFVDAVARAIKEFPNINASVDGKNIIVKENINVGMATALPSGNLIVPVVKNADQKSLAEIAADVNRMANLARENKLGGDDIKGGTFTISNVGTFGSLMGTPIINQPEVAILATGIIKKRAEVITRNGEDSIEIRSMMMLSLSFDHRVVDGFLGGSFLKQVALNLEEAPQTNY</sequence>
<evidence type="ECO:0000259" key="10">
    <source>
        <dbReference type="PROSITE" id="PS51826"/>
    </source>
</evidence>
<evidence type="ECO:0000313" key="11">
    <source>
        <dbReference type="EMBL" id="PRP67062.1"/>
    </source>
</evidence>
<dbReference type="GO" id="GO:0016407">
    <property type="term" value="F:acetyltransferase activity"/>
    <property type="evidence" value="ECO:0007669"/>
    <property type="project" value="TreeGrafter"/>
</dbReference>
<dbReference type="PANTHER" id="PTHR43178">
    <property type="entry name" value="DIHYDROLIPOAMIDE ACETYLTRANSFERASE COMPONENT OF PYRUVATE DEHYDROGENASE COMPLEX"/>
    <property type="match status" value="1"/>
</dbReference>
<keyword evidence="12" id="KW-1185">Reference proteome</keyword>
<dbReference type="InterPro" id="IPR004167">
    <property type="entry name" value="PSBD"/>
</dbReference>
<dbReference type="SUPFAM" id="SSF51230">
    <property type="entry name" value="Single hybrid motif"/>
    <property type="match status" value="1"/>
</dbReference>
<dbReference type="AlphaFoldDB" id="A0A2S9WUA8"/>
<dbReference type="EMBL" id="MQUC01000003">
    <property type="protein sequence ID" value="PRP67062.1"/>
    <property type="molecule type" value="Genomic_DNA"/>
</dbReference>
<keyword evidence="5 7" id="KW-0450">Lipoyl</keyword>
<dbReference type="Gene3D" id="2.40.50.100">
    <property type="match status" value="1"/>
</dbReference>
<dbReference type="Proteomes" id="UP000239532">
    <property type="component" value="Unassembled WGS sequence"/>
</dbReference>
<dbReference type="PANTHER" id="PTHR43178:SF5">
    <property type="entry name" value="LIPOAMIDE ACYLTRANSFERASE COMPONENT OF BRANCHED-CHAIN ALPHA-KETO ACID DEHYDROGENASE COMPLEX, MITOCHONDRIAL"/>
    <property type="match status" value="1"/>
</dbReference>